<reference evidence="2" key="1">
    <citation type="submission" date="2023-08" db="EMBL/GenBank/DDBJ databases">
        <title>A de novo genome assembly of Solanum verrucosum Schlechtendal, a Mexican diploid species geographically isolated from the other diploid A-genome species in potato relatives.</title>
        <authorList>
            <person name="Hosaka K."/>
        </authorList>
    </citation>
    <scope>NUCLEOTIDE SEQUENCE</scope>
    <source>
        <tissue evidence="2">Young leaves</tissue>
    </source>
</reference>
<gene>
    <name evidence="2" type="ORF">MTR67_017997</name>
</gene>
<protein>
    <submittedName>
        <fullName evidence="2">Uncharacterized protein</fullName>
    </submittedName>
</protein>
<evidence type="ECO:0000313" key="3">
    <source>
        <dbReference type="Proteomes" id="UP001234989"/>
    </source>
</evidence>
<name>A0AAF0QIY1_SOLVR</name>
<dbReference type="EMBL" id="CP133615">
    <property type="protein sequence ID" value="WMV24612.1"/>
    <property type="molecule type" value="Genomic_DNA"/>
</dbReference>
<sequence length="56" mass="6372">MPSLEGENLVSERKDQSASRQTFSRCSAISPKVTDAEGKKQTIDENYQRADRRLDQ</sequence>
<dbReference type="AlphaFoldDB" id="A0AAF0QIY1"/>
<evidence type="ECO:0000256" key="1">
    <source>
        <dbReference type="SAM" id="MobiDB-lite"/>
    </source>
</evidence>
<proteinExistence type="predicted"/>
<evidence type="ECO:0000313" key="2">
    <source>
        <dbReference type="EMBL" id="WMV24612.1"/>
    </source>
</evidence>
<accession>A0AAF0QIY1</accession>
<organism evidence="2 3">
    <name type="scientific">Solanum verrucosum</name>
    <dbReference type="NCBI Taxonomy" id="315347"/>
    <lineage>
        <taxon>Eukaryota</taxon>
        <taxon>Viridiplantae</taxon>
        <taxon>Streptophyta</taxon>
        <taxon>Embryophyta</taxon>
        <taxon>Tracheophyta</taxon>
        <taxon>Spermatophyta</taxon>
        <taxon>Magnoliopsida</taxon>
        <taxon>eudicotyledons</taxon>
        <taxon>Gunneridae</taxon>
        <taxon>Pentapetalae</taxon>
        <taxon>asterids</taxon>
        <taxon>lamiids</taxon>
        <taxon>Solanales</taxon>
        <taxon>Solanaceae</taxon>
        <taxon>Solanoideae</taxon>
        <taxon>Solaneae</taxon>
        <taxon>Solanum</taxon>
    </lineage>
</organism>
<feature type="compositionally biased region" description="Polar residues" evidence="1">
    <location>
        <begin position="18"/>
        <end position="27"/>
    </location>
</feature>
<keyword evidence="3" id="KW-1185">Reference proteome</keyword>
<dbReference type="Proteomes" id="UP001234989">
    <property type="component" value="Chromosome 4"/>
</dbReference>
<feature type="compositionally biased region" description="Basic and acidic residues" evidence="1">
    <location>
        <begin position="34"/>
        <end position="56"/>
    </location>
</feature>
<feature type="region of interest" description="Disordered" evidence="1">
    <location>
        <begin position="1"/>
        <end position="56"/>
    </location>
</feature>